<evidence type="ECO:0000259" key="2">
    <source>
        <dbReference type="PROSITE" id="PS50097"/>
    </source>
</evidence>
<feature type="compositionally biased region" description="Low complexity" evidence="1">
    <location>
        <begin position="17"/>
        <end position="26"/>
    </location>
</feature>
<evidence type="ECO:0000313" key="4">
    <source>
        <dbReference type="Proteomes" id="UP000766486"/>
    </source>
</evidence>
<dbReference type="Gene3D" id="3.30.710.10">
    <property type="entry name" value="Potassium Channel Kv1.1, Chain A"/>
    <property type="match status" value="1"/>
</dbReference>
<name>A0ABY6UV75_BIOOC</name>
<dbReference type="CDD" id="cd18186">
    <property type="entry name" value="BTB_POZ_ZBTB_KLHL-like"/>
    <property type="match status" value="1"/>
</dbReference>
<feature type="region of interest" description="Disordered" evidence="1">
    <location>
        <begin position="1"/>
        <end position="131"/>
    </location>
</feature>
<dbReference type="SUPFAM" id="SSF54695">
    <property type="entry name" value="POZ domain"/>
    <property type="match status" value="1"/>
</dbReference>
<feature type="domain" description="BTB" evidence="2">
    <location>
        <begin position="152"/>
        <end position="218"/>
    </location>
</feature>
<gene>
    <name evidence="3" type="ORF">CLO192961_LOCUS362875</name>
</gene>
<dbReference type="PROSITE" id="PS50097">
    <property type="entry name" value="BTB"/>
    <property type="match status" value="1"/>
</dbReference>
<dbReference type="InterPro" id="IPR000210">
    <property type="entry name" value="BTB/POZ_dom"/>
</dbReference>
<dbReference type="Proteomes" id="UP000766486">
    <property type="component" value="Unassembled WGS sequence"/>
</dbReference>
<comment type="caution">
    <text evidence="3">The sequence shown here is derived from an EMBL/GenBank/DDBJ whole genome shotgun (WGS) entry which is preliminary data.</text>
</comment>
<reference evidence="3 4" key="1">
    <citation type="submission" date="2019-06" db="EMBL/GenBank/DDBJ databases">
        <authorList>
            <person name="Broberg M."/>
        </authorList>
    </citation>
    <scope>NUCLEOTIDE SEQUENCE [LARGE SCALE GENOMIC DNA]</scope>
</reference>
<protein>
    <recommendedName>
        <fullName evidence="2">BTB domain-containing protein</fullName>
    </recommendedName>
</protein>
<keyword evidence="4" id="KW-1185">Reference proteome</keyword>
<feature type="compositionally biased region" description="Polar residues" evidence="1">
    <location>
        <begin position="100"/>
        <end position="117"/>
    </location>
</feature>
<organism evidence="3 4">
    <name type="scientific">Bionectria ochroleuca</name>
    <name type="common">Gliocladium roseum</name>
    <dbReference type="NCBI Taxonomy" id="29856"/>
    <lineage>
        <taxon>Eukaryota</taxon>
        <taxon>Fungi</taxon>
        <taxon>Dikarya</taxon>
        <taxon>Ascomycota</taxon>
        <taxon>Pezizomycotina</taxon>
        <taxon>Sordariomycetes</taxon>
        <taxon>Hypocreomycetidae</taxon>
        <taxon>Hypocreales</taxon>
        <taxon>Bionectriaceae</taxon>
        <taxon>Clonostachys</taxon>
    </lineage>
</organism>
<evidence type="ECO:0000256" key="1">
    <source>
        <dbReference type="SAM" id="MobiDB-lite"/>
    </source>
</evidence>
<proteinExistence type="predicted"/>
<dbReference type="InterPro" id="IPR011333">
    <property type="entry name" value="SKP1/BTB/POZ_sf"/>
</dbReference>
<evidence type="ECO:0000313" key="3">
    <source>
        <dbReference type="EMBL" id="VUC33869.1"/>
    </source>
</evidence>
<accession>A0ABY6UV75</accession>
<dbReference type="EMBL" id="CABFNS010000872">
    <property type="protein sequence ID" value="VUC33869.1"/>
    <property type="molecule type" value="Genomic_DNA"/>
</dbReference>
<sequence>MKGSTKDSRSWKPMGLPPSSFVSSVPSPSPAPVAATKPEPGSNSLRPASPPKVNPWQTASKAPKPKPVPLDLFSEDPPLPGTVWKVDGGQEECKSPPPQSIASTHSASSAQPETSASRTHRSDSTSSNGSQTVLQAAVPKVTENLWVHPFGADVRVVTSTMSFMVHRDIVTAQSGWFRDNLPPANEDGSMVDITLACAPETAAYCLRFMYTQRIEICDESEPSDPAHLSRCALVYCAAVYLRVKGMVAHILRVIENTANDLARMITSRVLDHEGQSIWWFDFGPNHLYGALDIMYGQSSQELMKPFRLAMGGIFDATLFWLLARPQFVHQLASQEWMIWMPKILADQIEYRQLRERSYSWTGSVIPDDAALDTLLANDTLSRIVA</sequence>
<dbReference type="Pfam" id="PF00651">
    <property type="entry name" value="BTB"/>
    <property type="match status" value="1"/>
</dbReference>
<feature type="compositionally biased region" description="Basic and acidic residues" evidence="1">
    <location>
        <begin position="1"/>
        <end position="10"/>
    </location>
</feature>